<feature type="domain" description="Protein-glutamine gamma-glutamyltransferase-like C-terminal" evidence="2">
    <location>
        <begin position="151"/>
        <end position="220"/>
    </location>
</feature>
<comment type="caution">
    <text evidence="3">The sequence shown here is derived from an EMBL/GenBank/DDBJ whole genome shotgun (WGS) entry which is preliminary data.</text>
</comment>
<dbReference type="Pfam" id="PF13559">
    <property type="entry name" value="DUF4129"/>
    <property type="match status" value="1"/>
</dbReference>
<gene>
    <name evidence="3" type="ORF">IOE58_06375</name>
</gene>
<evidence type="ECO:0000313" key="4">
    <source>
        <dbReference type="Proteomes" id="UP000644727"/>
    </source>
</evidence>
<feature type="transmembrane region" description="Helical" evidence="1">
    <location>
        <begin position="80"/>
        <end position="102"/>
    </location>
</feature>
<dbReference type="Proteomes" id="UP000644727">
    <property type="component" value="Unassembled WGS sequence"/>
</dbReference>
<keyword evidence="1" id="KW-1133">Transmembrane helix</keyword>
<keyword evidence="4" id="KW-1185">Reference proteome</keyword>
<accession>A0ABR9W076</accession>
<proteinExistence type="predicted"/>
<sequence>MTAQSSPHRMLALLLLLLSLGGICLISLGAAADRGQIGVFVGERERDPETVPAARKPYEEADWETYEAPIPPEQHRDNPLGLILGVAAVVLVLSVLAIWVLMRMRALAQPPLEVAGEDAEELTVDQARAALQEAQEHLSTVVDAQGAVIAAWLTLERTIAAVGIRRHPSQTTREYVVDVLSGLELDRSSLDSFAHLYRRALFDPSPLTEPDRDQALELLRALRADLDRAVGQGRR</sequence>
<keyword evidence="1" id="KW-0472">Membrane</keyword>
<evidence type="ECO:0000259" key="2">
    <source>
        <dbReference type="Pfam" id="PF13559"/>
    </source>
</evidence>
<evidence type="ECO:0000313" key="3">
    <source>
        <dbReference type="EMBL" id="MBE9403827.1"/>
    </source>
</evidence>
<dbReference type="InterPro" id="IPR025403">
    <property type="entry name" value="TgpA-like_C"/>
</dbReference>
<keyword evidence="1" id="KW-0812">Transmembrane</keyword>
<organism evidence="3 4">
    <name type="scientific">Brachybacterium epidermidis</name>
    <dbReference type="NCBI Taxonomy" id="2781983"/>
    <lineage>
        <taxon>Bacteria</taxon>
        <taxon>Bacillati</taxon>
        <taxon>Actinomycetota</taxon>
        <taxon>Actinomycetes</taxon>
        <taxon>Micrococcales</taxon>
        <taxon>Dermabacteraceae</taxon>
        <taxon>Brachybacterium</taxon>
    </lineage>
</organism>
<dbReference type="RefSeq" id="WP_193865564.1">
    <property type="nucleotide sequence ID" value="NZ_JADEYR010000004.1"/>
</dbReference>
<name>A0ABR9W076_9MICO</name>
<dbReference type="EMBL" id="JADEYR010000004">
    <property type="protein sequence ID" value="MBE9403827.1"/>
    <property type="molecule type" value="Genomic_DNA"/>
</dbReference>
<evidence type="ECO:0000256" key="1">
    <source>
        <dbReference type="SAM" id="Phobius"/>
    </source>
</evidence>
<reference evidence="3 4" key="1">
    <citation type="submission" date="2020-10" db="EMBL/GenBank/DDBJ databases">
        <title>Draft genome and description of Brachybacterium epidermidis sp nov.</title>
        <authorList>
            <person name="Boxberger M."/>
            <person name="La Scola B."/>
        </authorList>
    </citation>
    <scope>NUCLEOTIDE SEQUENCE [LARGE SCALE GENOMIC DNA]</scope>
    <source>
        <strain evidence="3 4">Marseille-Q2903</strain>
    </source>
</reference>
<protein>
    <submittedName>
        <fullName evidence="3">DUF4129 domain-containing protein</fullName>
    </submittedName>
</protein>